<feature type="compositionally biased region" description="Polar residues" evidence="1">
    <location>
        <begin position="67"/>
        <end position="81"/>
    </location>
</feature>
<name>B4G7L9_DROPE</name>
<dbReference type="Proteomes" id="UP000008744">
    <property type="component" value="Unassembled WGS sequence"/>
</dbReference>
<dbReference type="EMBL" id="CH479180">
    <property type="protein sequence ID" value="EDW28419.1"/>
    <property type="molecule type" value="Genomic_DNA"/>
</dbReference>
<sequence>MRDFFSSLLTERLAKIAGLNRVKADGDPVQTNSSSLAGSRMNSIPNSQLNVDLKVLDKLVSSLLEQHSSGSKSAESGTRTPPLQRLASKKLNRWRPLSRSAHNYTRGEGSDNIGGSFTQLLERTEAQTALAQHAPNMPTIMESSAGSPTPNNAQQQASHHPWTSSLDGTPGAVRNVLHNIGQAASAATRREGDDQLNLTSNYVE</sequence>
<evidence type="ECO:0000256" key="1">
    <source>
        <dbReference type="SAM" id="MobiDB-lite"/>
    </source>
</evidence>
<protein>
    <submittedName>
        <fullName evidence="2">GL18960</fullName>
    </submittedName>
</protein>
<evidence type="ECO:0000313" key="2">
    <source>
        <dbReference type="EMBL" id="EDW28419.1"/>
    </source>
</evidence>
<reference evidence="2 3" key="1">
    <citation type="journal article" date="2007" name="Nature">
        <title>Evolution of genes and genomes on the Drosophila phylogeny.</title>
        <authorList>
            <consortium name="Drosophila 12 Genomes Consortium"/>
            <person name="Clark A.G."/>
            <person name="Eisen M.B."/>
            <person name="Smith D.R."/>
            <person name="Bergman C.M."/>
            <person name="Oliver B."/>
            <person name="Markow T.A."/>
            <person name="Kaufman T.C."/>
            <person name="Kellis M."/>
            <person name="Gelbart W."/>
            <person name="Iyer V.N."/>
            <person name="Pollard D.A."/>
            <person name="Sackton T.B."/>
            <person name="Larracuente A.M."/>
            <person name="Singh N.D."/>
            <person name="Abad J.P."/>
            <person name="Abt D.N."/>
            <person name="Adryan B."/>
            <person name="Aguade M."/>
            <person name="Akashi H."/>
            <person name="Anderson W.W."/>
            <person name="Aquadro C.F."/>
            <person name="Ardell D.H."/>
            <person name="Arguello R."/>
            <person name="Artieri C.G."/>
            <person name="Barbash D.A."/>
            <person name="Barker D."/>
            <person name="Barsanti P."/>
            <person name="Batterham P."/>
            <person name="Batzoglou S."/>
            <person name="Begun D."/>
            <person name="Bhutkar A."/>
            <person name="Blanco E."/>
            <person name="Bosak S.A."/>
            <person name="Bradley R.K."/>
            <person name="Brand A.D."/>
            <person name="Brent M.R."/>
            <person name="Brooks A.N."/>
            <person name="Brown R.H."/>
            <person name="Butlin R.K."/>
            <person name="Caggese C."/>
            <person name="Calvi B.R."/>
            <person name="Bernardo de Carvalho A."/>
            <person name="Caspi A."/>
            <person name="Castrezana S."/>
            <person name="Celniker S.E."/>
            <person name="Chang J.L."/>
            <person name="Chapple C."/>
            <person name="Chatterji S."/>
            <person name="Chinwalla A."/>
            <person name="Civetta A."/>
            <person name="Clifton S.W."/>
            <person name="Comeron J.M."/>
            <person name="Costello J.C."/>
            <person name="Coyne J.A."/>
            <person name="Daub J."/>
            <person name="David R.G."/>
            <person name="Delcher A.L."/>
            <person name="Delehaunty K."/>
            <person name="Do C.B."/>
            <person name="Ebling H."/>
            <person name="Edwards K."/>
            <person name="Eickbush T."/>
            <person name="Evans J.D."/>
            <person name="Filipski A."/>
            <person name="Findeiss S."/>
            <person name="Freyhult E."/>
            <person name="Fulton L."/>
            <person name="Fulton R."/>
            <person name="Garcia A.C."/>
            <person name="Gardiner A."/>
            <person name="Garfield D.A."/>
            <person name="Garvin B.E."/>
            <person name="Gibson G."/>
            <person name="Gilbert D."/>
            <person name="Gnerre S."/>
            <person name="Godfrey J."/>
            <person name="Good R."/>
            <person name="Gotea V."/>
            <person name="Gravely B."/>
            <person name="Greenberg A.J."/>
            <person name="Griffiths-Jones S."/>
            <person name="Gross S."/>
            <person name="Guigo R."/>
            <person name="Gustafson E.A."/>
            <person name="Haerty W."/>
            <person name="Hahn M.W."/>
            <person name="Halligan D.L."/>
            <person name="Halpern A.L."/>
            <person name="Halter G.M."/>
            <person name="Han M.V."/>
            <person name="Heger A."/>
            <person name="Hillier L."/>
            <person name="Hinrichs A.S."/>
            <person name="Holmes I."/>
            <person name="Hoskins R.A."/>
            <person name="Hubisz M.J."/>
            <person name="Hultmark D."/>
            <person name="Huntley M.A."/>
            <person name="Jaffe D.B."/>
            <person name="Jagadeeshan S."/>
            <person name="Jeck W.R."/>
            <person name="Johnson J."/>
            <person name="Jones C.D."/>
            <person name="Jordan W.C."/>
            <person name="Karpen G.H."/>
            <person name="Kataoka E."/>
            <person name="Keightley P.D."/>
            <person name="Kheradpour P."/>
            <person name="Kirkness E.F."/>
            <person name="Koerich L.B."/>
            <person name="Kristiansen K."/>
            <person name="Kudrna D."/>
            <person name="Kulathinal R.J."/>
            <person name="Kumar S."/>
            <person name="Kwok R."/>
            <person name="Lander E."/>
            <person name="Langley C.H."/>
            <person name="Lapoint R."/>
            <person name="Lazzaro B.P."/>
            <person name="Lee S.J."/>
            <person name="Levesque L."/>
            <person name="Li R."/>
            <person name="Lin C.F."/>
            <person name="Lin M.F."/>
            <person name="Lindblad-Toh K."/>
            <person name="Llopart A."/>
            <person name="Long M."/>
            <person name="Low L."/>
            <person name="Lozovsky E."/>
            <person name="Lu J."/>
            <person name="Luo M."/>
            <person name="Machado C.A."/>
            <person name="Makalowski W."/>
            <person name="Marzo M."/>
            <person name="Matsuda M."/>
            <person name="Matzkin L."/>
            <person name="McAllister B."/>
            <person name="McBride C.S."/>
            <person name="McKernan B."/>
            <person name="McKernan K."/>
            <person name="Mendez-Lago M."/>
            <person name="Minx P."/>
            <person name="Mollenhauer M.U."/>
            <person name="Montooth K."/>
            <person name="Mount S.M."/>
            <person name="Mu X."/>
            <person name="Myers E."/>
            <person name="Negre B."/>
            <person name="Newfeld S."/>
            <person name="Nielsen R."/>
            <person name="Noor M.A."/>
            <person name="O'Grady P."/>
            <person name="Pachter L."/>
            <person name="Papaceit M."/>
            <person name="Parisi M.J."/>
            <person name="Parisi M."/>
            <person name="Parts L."/>
            <person name="Pedersen J.S."/>
            <person name="Pesole G."/>
            <person name="Phillippy A.M."/>
            <person name="Ponting C.P."/>
            <person name="Pop M."/>
            <person name="Porcelli D."/>
            <person name="Powell J.R."/>
            <person name="Prohaska S."/>
            <person name="Pruitt K."/>
            <person name="Puig M."/>
            <person name="Quesneville H."/>
            <person name="Ram K.R."/>
            <person name="Rand D."/>
            <person name="Rasmussen M.D."/>
            <person name="Reed L.K."/>
            <person name="Reenan R."/>
            <person name="Reily A."/>
            <person name="Remington K.A."/>
            <person name="Rieger T.T."/>
            <person name="Ritchie M.G."/>
            <person name="Robin C."/>
            <person name="Rogers Y.H."/>
            <person name="Rohde C."/>
            <person name="Rozas J."/>
            <person name="Rubenfield M.J."/>
            <person name="Ruiz A."/>
            <person name="Russo S."/>
            <person name="Salzberg S.L."/>
            <person name="Sanchez-Gracia A."/>
            <person name="Saranga D.J."/>
            <person name="Sato H."/>
            <person name="Schaeffer S.W."/>
            <person name="Schatz M.C."/>
            <person name="Schlenke T."/>
            <person name="Schwartz R."/>
            <person name="Segarra C."/>
            <person name="Singh R.S."/>
            <person name="Sirot L."/>
            <person name="Sirota M."/>
            <person name="Sisneros N.B."/>
            <person name="Smith C.D."/>
            <person name="Smith T.F."/>
            <person name="Spieth J."/>
            <person name="Stage D.E."/>
            <person name="Stark A."/>
            <person name="Stephan W."/>
            <person name="Strausberg R.L."/>
            <person name="Strempel S."/>
            <person name="Sturgill D."/>
            <person name="Sutton G."/>
            <person name="Sutton G.G."/>
            <person name="Tao W."/>
            <person name="Teichmann S."/>
            <person name="Tobari Y.N."/>
            <person name="Tomimura Y."/>
            <person name="Tsolas J.M."/>
            <person name="Valente V.L."/>
            <person name="Venter E."/>
            <person name="Venter J.C."/>
            <person name="Vicario S."/>
            <person name="Vieira F.G."/>
            <person name="Vilella A.J."/>
            <person name="Villasante A."/>
            <person name="Walenz B."/>
            <person name="Wang J."/>
            <person name="Wasserman M."/>
            <person name="Watts T."/>
            <person name="Wilson D."/>
            <person name="Wilson R.K."/>
            <person name="Wing R.A."/>
            <person name="Wolfner M.F."/>
            <person name="Wong A."/>
            <person name="Wong G.K."/>
            <person name="Wu C.I."/>
            <person name="Wu G."/>
            <person name="Yamamoto D."/>
            <person name="Yang H.P."/>
            <person name="Yang S.P."/>
            <person name="Yorke J.A."/>
            <person name="Yoshida K."/>
            <person name="Zdobnov E."/>
            <person name="Zhang P."/>
            <person name="Zhang Y."/>
            <person name="Zimin A.V."/>
            <person name="Baldwin J."/>
            <person name="Abdouelleil A."/>
            <person name="Abdulkadir J."/>
            <person name="Abebe A."/>
            <person name="Abera B."/>
            <person name="Abreu J."/>
            <person name="Acer S.C."/>
            <person name="Aftuck L."/>
            <person name="Alexander A."/>
            <person name="An P."/>
            <person name="Anderson E."/>
            <person name="Anderson S."/>
            <person name="Arachi H."/>
            <person name="Azer M."/>
            <person name="Bachantsang P."/>
            <person name="Barry A."/>
            <person name="Bayul T."/>
            <person name="Berlin A."/>
            <person name="Bessette D."/>
            <person name="Bloom T."/>
            <person name="Blye J."/>
            <person name="Boguslavskiy L."/>
            <person name="Bonnet C."/>
            <person name="Boukhgalter B."/>
            <person name="Bourzgui I."/>
            <person name="Brown A."/>
            <person name="Cahill P."/>
            <person name="Channer S."/>
            <person name="Cheshatsang Y."/>
            <person name="Chuda L."/>
            <person name="Citroen M."/>
            <person name="Collymore A."/>
            <person name="Cooke P."/>
            <person name="Costello M."/>
            <person name="D'Aco K."/>
            <person name="Daza R."/>
            <person name="De Haan G."/>
            <person name="DeGray S."/>
            <person name="DeMaso C."/>
            <person name="Dhargay N."/>
            <person name="Dooley K."/>
            <person name="Dooley E."/>
            <person name="Doricent M."/>
            <person name="Dorje P."/>
            <person name="Dorjee K."/>
            <person name="Dupes A."/>
            <person name="Elong R."/>
            <person name="Falk J."/>
            <person name="Farina A."/>
            <person name="Faro S."/>
            <person name="Ferguson D."/>
            <person name="Fisher S."/>
            <person name="Foley C.D."/>
            <person name="Franke A."/>
            <person name="Friedrich D."/>
            <person name="Gadbois L."/>
            <person name="Gearin G."/>
            <person name="Gearin C.R."/>
            <person name="Giannoukos G."/>
            <person name="Goode T."/>
            <person name="Graham J."/>
            <person name="Grandbois E."/>
            <person name="Grewal S."/>
            <person name="Gyaltsen K."/>
            <person name="Hafez N."/>
            <person name="Hagos B."/>
            <person name="Hall J."/>
            <person name="Henson C."/>
            <person name="Hollinger A."/>
            <person name="Honan T."/>
            <person name="Huard M.D."/>
            <person name="Hughes L."/>
            <person name="Hurhula B."/>
            <person name="Husby M.E."/>
            <person name="Kamat A."/>
            <person name="Kanga B."/>
            <person name="Kashin S."/>
            <person name="Khazanovich D."/>
            <person name="Kisner P."/>
            <person name="Lance K."/>
            <person name="Lara M."/>
            <person name="Lee W."/>
            <person name="Lennon N."/>
            <person name="Letendre F."/>
            <person name="LeVine R."/>
            <person name="Lipovsky A."/>
            <person name="Liu X."/>
            <person name="Liu J."/>
            <person name="Liu S."/>
            <person name="Lokyitsang T."/>
            <person name="Lokyitsang Y."/>
            <person name="Lubonja R."/>
            <person name="Lui A."/>
            <person name="MacDonald P."/>
            <person name="Magnisalis V."/>
            <person name="Maru K."/>
            <person name="Matthews C."/>
            <person name="McCusker W."/>
            <person name="McDonough S."/>
            <person name="Mehta T."/>
            <person name="Meldrim J."/>
            <person name="Meneus L."/>
            <person name="Mihai O."/>
            <person name="Mihalev A."/>
            <person name="Mihova T."/>
            <person name="Mittelman R."/>
            <person name="Mlenga V."/>
            <person name="Montmayeur A."/>
            <person name="Mulrain L."/>
            <person name="Navidi A."/>
            <person name="Naylor J."/>
            <person name="Negash T."/>
            <person name="Nguyen T."/>
            <person name="Nguyen N."/>
            <person name="Nicol R."/>
            <person name="Norbu C."/>
            <person name="Norbu N."/>
            <person name="Novod N."/>
            <person name="O'Neill B."/>
            <person name="Osman S."/>
            <person name="Markiewicz E."/>
            <person name="Oyono O.L."/>
            <person name="Patti C."/>
            <person name="Phunkhang P."/>
            <person name="Pierre F."/>
            <person name="Priest M."/>
            <person name="Raghuraman S."/>
            <person name="Rege F."/>
            <person name="Reyes R."/>
            <person name="Rise C."/>
            <person name="Rogov P."/>
            <person name="Ross K."/>
            <person name="Ryan E."/>
            <person name="Settipalli S."/>
            <person name="Shea T."/>
            <person name="Sherpa N."/>
            <person name="Shi L."/>
            <person name="Shih D."/>
            <person name="Sparrow T."/>
            <person name="Spaulding J."/>
            <person name="Stalker J."/>
            <person name="Stange-Thomann N."/>
            <person name="Stavropoulos S."/>
            <person name="Stone C."/>
            <person name="Strader C."/>
            <person name="Tesfaye S."/>
            <person name="Thomson T."/>
            <person name="Thoulutsang Y."/>
            <person name="Thoulutsang D."/>
            <person name="Topham K."/>
            <person name="Topping I."/>
            <person name="Tsamla T."/>
            <person name="Vassiliev H."/>
            <person name="Vo A."/>
            <person name="Wangchuk T."/>
            <person name="Wangdi T."/>
            <person name="Weiand M."/>
            <person name="Wilkinson J."/>
            <person name="Wilson A."/>
            <person name="Yadav S."/>
            <person name="Young G."/>
            <person name="Yu Q."/>
            <person name="Zembek L."/>
            <person name="Zhong D."/>
            <person name="Zimmer A."/>
            <person name="Zwirko Z."/>
            <person name="Jaffe D.B."/>
            <person name="Alvarez P."/>
            <person name="Brockman W."/>
            <person name="Butler J."/>
            <person name="Chin C."/>
            <person name="Gnerre S."/>
            <person name="Grabherr M."/>
            <person name="Kleber M."/>
            <person name="Mauceli E."/>
            <person name="MacCallum I."/>
        </authorList>
    </citation>
    <scope>NUCLEOTIDE SEQUENCE [LARGE SCALE GENOMIC DNA]</scope>
    <source>
        <strain evidence="3">MSH-3 / Tucson 14011-0111.49</strain>
    </source>
</reference>
<evidence type="ECO:0000313" key="3">
    <source>
        <dbReference type="Proteomes" id="UP000008744"/>
    </source>
</evidence>
<dbReference type="OrthoDB" id="543859at2759"/>
<accession>B4G7L9</accession>
<proteinExistence type="predicted"/>
<gene>
    <name evidence="2" type="primary">Dper\GL18960</name>
    <name evidence="2" type="ORF">Dper_GL18960</name>
</gene>
<dbReference type="OMA" id="KTHESPG"/>
<feature type="region of interest" description="Disordered" evidence="1">
    <location>
        <begin position="67"/>
        <end position="115"/>
    </location>
</feature>
<dbReference type="PhylomeDB" id="B4G7L9"/>
<dbReference type="eggNOG" id="ENOG502QWS6">
    <property type="taxonomic scope" value="Eukaryota"/>
</dbReference>
<feature type="region of interest" description="Disordered" evidence="1">
    <location>
        <begin position="138"/>
        <end position="204"/>
    </location>
</feature>
<dbReference type="HOGENOM" id="CLU_111292_0_0_1"/>
<organism evidence="3">
    <name type="scientific">Drosophila persimilis</name>
    <name type="common">Fruit fly</name>
    <dbReference type="NCBI Taxonomy" id="7234"/>
    <lineage>
        <taxon>Eukaryota</taxon>
        <taxon>Metazoa</taxon>
        <taxon>Ecdysozoa</taxon>
        <taxon>Arthropoda</taxon>
        <taxon>Hexapoda</taxon>
        <taxon>Insecta</taxon>
        <taxon>Pterygota</taxon>
        <taxon>Neoptera</taxon>
        <taxon>Endopterygota</taxon>
        <taxon>Diptera</taxon>
        <taxon>Brachycera</taxon>
        <taxon>Muscomorpha</taxon>
        <taxon>Ephydroidea</taxon>
        <taxon>Drosophilidae</taxon>
        <taxon>Drosophila</taxon>
        <taxon>Sophophora</taxon>
    </lineage>
</organism>
<dbReference type="AlphaFoldDB" id="B4G7L9"/>
<keyword evidence="3" id="KW-1185">Reference proteome</keyword>
<feature type="compositionally biased region" description="Polar residues" evidence="1">
    <location>
        <begin position="141"/>
        <end position="167"/>
    </location>
</feature>